<dbReference type="AlphaFoldDB" id="A0AAQ3WA73"/>
<evidence type="ECO:0000313" key="1">
    <source>
        <dbReference type="EMBL" id="WYJ99572.1"/>
    </source>
</evidence>
<keyword evidence="2" id="KW-1185">Reference proteome</keyword>
<reference evidence="1" key="2">
    <citation type="submission" date="2024-03" db="EMBL/GenBank/DDBJ databases">
        <title>The Genome Sequence of Enterococcus sp. DIV0205d.</title>
        <authorList>
            <consortium name="The Broad Institute Genomics Platform"/>
            <consortium name="The Broad Institute Microbial Omics Core"/>
            <consortium name="The Broad Institute Genomic Center for Infectious Diseases"/>
            <person name="Earl A."/>
            <person name="Manson A."/>
            <person name="Gilmore M."/>
            <person name="Schwartman J."/>
            <person name="Shea T."/>
            <person name="Abouelleil A."/>
            <person name="Cao P."/>
            <person name="Chapman S."/>
            <person name="Cusick C."/>
            <person name="Young S."/>
            <person name="Neafsey D."/>
            <person name="Nusbaum C."/>
            <person name="Birren B."/>
        </authorList>
    </citation>
    <scope>NUCLEOTIDE SEQUENCE</scope>
    <source>
        <strain evidence="1">7F3_DIV0205</strain>
    </source>
</reference>
<dbReference type="InterPro" id="IPR014924">
    <property type="entry name" value="DUF1803"/>
</dbReference>
<evidence type="ECO:0000313" key="2">
    <source>
        <dbReference type="Proteomes" id="UP000194948"/>
    </source>
</evidence>
<gene>
    <name evidence="1" type="ORF">A5821_000649</name>
</gene>
<accession>A0AAQ3WA73</accession>
<organism evidence="1 2">
    <name type="scientific">Candidatus Enterococcus palustris</name>
    <dbReference type="NCBI Taxonomy" id="1834189"/>
    <lineage>
        <taxon>Bacteria</taxon>
        <taxon>Bacillati</taxon>
        <taxon>Bacillota</taxon>
        <taxon>Bacilli</taxon>
        <taxon>Lactobacillales</taxon>
        <taxon>Enterococcaceae</taxon>
        <taxon>Enterococcus</taxon>
    </lineage>
</organism>
<reference evidence="1" key="1">
    <citation type="submission" date="2017-05" db="EMBL/GenBank/DDBJ databases">
        <authorList>
            <consortium name="The Broad Institute Genomics Platform"/>
            <consortium name="The Broad Institute Genomic Center for Infectious Diseases"/>
            <person name="Earl A."/>
            <person name="Manson A."/>
            <person name="Schwartman J."/>
            <person name="Gilmore M."/>
            <person name="Abouelleil A."/>
            <person name="Cao P."/>
            <person name="Chapman S."/>
            <person name="Cusick C."/>
            <person name="Shea T."/>
            <person name="Young S."/>
            <person name="Neafsey D."/>
            <person name="Nusbaum C."/>
            <person name="Birren B."/>
        </authorList>
    </citation>
    <scope>NUCLEOTIDE SEQUENCE</scope>
    <source>
        <strain evidence="1">7F3_DIV0205</strain>
    </source>
</reference>
<dbReference type="EMBL" id="CP147244">
    <property type="protein sequence ID" value="WYJ99572.1"/>
    <property type="molecule type" value="Genomic_DNA"/>
</dbReference>
<proteinExistence type="predicted"/>
<dbReference type="RefSeq" id="WP_086313068.1">
    <property type="nucleotide sequence ID" value="NZ_CP147244.1"/>
</dbReference>
<evidence type="ECO:0008006" key="3">
    <source>
        <dbReference type="Google" id="ProtNLM"/>
    </source>
</evidence>
<sequence length="313" mass="37607">MKNTTYYFTTDKNETELNNLIFDPLFKKIVDYLSNHNEQDVILRQIKANIPTDSNLELYLDKLIKYGLLERKNRRYHLTFPIYSTQKNVQIPETITSLLRNIVQKNSSQVNFFIFGEWLWSLLFEEEQEGYFFGIESSPESFSLQFYRKREEGNDTLRFVSVYQENQIPFDLANYFNLLSRRVELPEHFKPLQDIIGDVDIHYFIAQIQKVIRSAKRNPSRVRKPNIFEEALITTKDLIRNTEGELFLEATYLEDDKLSEENQLTLDKLETEFRLLWKTIDDQNQRIFYKMQVYSILFSTCFPNQNQIRYFKH</sequence>
<name>A0AAQ3WA73_9ENTE</name>
<protein>
    <recommendedName>
        <fullName evidence="3">DUF1803 domain-containing protein</fullName>
    </recommendedName>
</protein>
<dbReference type="Pfam" id="PF08820">
    <property type="entry name" value="DUF1803"/>
    <property type="match status" value="1"/>
</dbReference>
<dbReference type="Proteomes" id="UP000194948">
    <property type="component" value="Chromosome"/>
</dbReference>